<feature type="non-terminal residue" evidence="1">
    <location>
        <position position="1"/>
    </location>
</feature>
<dbReference type="Proteomes" id="UP001162501">
    <property type="component" value="Chromosome 14"/>
</dbReference>
<dbReference type="EMBL" id="OX596098">
    <property type="protein sequence ID" value="CAM9645020.1"/>
    <property type="molecule type" value="Genomic_DNA"/>
</dbReference>
<protein>
    <submittedName>
        <fullName evidence="1">Uncharacterized protein</fullName>
    </submittedName>
</protein>
<organism evidence="1 2">
    <name type="scientific">Rangifer tarandus platyrhynchus</name>
    <name type="common">Svalbard reindeer</name>
    <dbReference type="NCBI Taxonomy" id="3082113"/>
    <lineage>
        <taxon>Eukaryota</taxon>
        <taxon>Metazoa</taxon>
        <taxon>Chordata</taxon>
        <taxon>Craniata</taxon>
        <taxon>Vertebrata</taxon>
        <taxon>Euteleostomi</taxon>
        <taxon>Mammalia</taxon>
        <taxon>Eutheria</taxon>
        <taxon>Laurasiatheria</taxon>
        <taxon>Artiodactyla</taxon>
        <taxon>Ruminantia</taxon>
        <taxon>Pecora</taxon>
        <taxon>Cervidae</taxon>
        <taxon>Odocoileinae</taxon>
        <taxon>Rangifer</taxon>
    </lineage>
</organism>
<name>A0AC59YFY2_RANTA</name>
<gene>
    <name evidence="1" type="ORF">MRATA1EN22A_LOCUS5434</name>
</gene>
<evidence type="ECO:0000313" key="2">
    <source>
        <dbReference type="Proteomes" id="UP001162501"/>
    </source>
</evidence>
<reference evidence="1" key="2">
    <citation type="submission" date="2025-03" db="EMBL/GenBank/DDBJ databases">
        <authorList>
            <consortium name="ELIXIR-Norway"/>
            <consortium name="Elixir Norway"/>
        </authorList>
    </citation>
    <scope>NUCLEOTIDE SEQUENCE</scope>
</reference>
<feature type="non-terminal residue" evidence="1">
    <location>
        <position position="54"/>
    </location>
</feature>
<sequence>RAPGGGRGSPLQYSCLENPMDRGAWWAMVHGVAKNQTRLSMHGFLSPAGLSCEH</sequence>
<accession>A0AC59YFY2</accession>
<evidence type="ECO:0000313" key="1">
    <source>
        <dbReference type="EMBL" id="CAM9645020.1"/>
    </source>
</evidence>
<reference evidence="1" key="1">
    <citation type="submission" date="2023-05" db="EMBL/GenBank/DDBJ databases">
        <authorList>
            <consortium name="ELIXIR-Norway"/>
        </authorList>
    </citation>
    <scope>NUCLEOTIDE SEQUENCE</scope>
</reference>
<proteinExistence type="predicted"/>